<dbReference type="InterPro" id="IPR021345">
    <property type="entry name" value="DUF2961"/>
</dbReference>
<dbReference type="KEGG" id="pbas:SMSP2_02222"/>
<dbReference type="STRING" id="1851148.SMSP2_02222"/>
<keyword evidence="2" id="KW-1185">Reference proteome</keyword>
<protein>
    <recommendedName>
        <fullName evidence="3">DUF2961 domain-containing protein</fullName>
    </recommendedName>
</protein>
<sequence length="855" mass="96018">MSLWFFNEHIRKGIAMTCKRCILMLIVLTLSGSLLAQVNFSSLVEEMTDLDRLADFSTANYKTVQYSSYDRRSDTPNGPGWYENSDGFGGEPIPGFEAVIREPDKDGIGQYLVCDIKGPGALVRFWAADSAVKGQVEMYIDGSDEPVFDGKGLDFFHNTASWYARKNGIDEALFKGTFEQRDAVYFPIPFARSCRVVYTGNTKDMHFYHLQARLYGPGTKVESFKPDDIKTNLDLIEKTAAVLRSPSQNYKYDSDKAESFSETAEPGTNKLIWEAKGGGMIEKLTLKLDSTDTYESLRNTLLYIRFDDYVIPQVQSPVGDFFGSGPGIVPYDSLPFTVDGDGTMTCRLPMPFESSAKIYIHNLGSRDVEITGGLLLKDIEWDSDMQHFYARWRVDHDLISNDPSLRDLPFLCARGRGRYVGTSVVVNNPNPIPGFGGCWWGEGDEKVFVDDDRLPSIFGTGSEDYFNYSWCSTQLFEYAYAAQPRVDGPGNRGFTNNIRWHIFDDIPFNNNIFFYIELLTHERTEGISYARQSYFYGNDIVDDHISITPADTVRPVIKPWKPEARFNFSNTEFLQAEHIAAAKGGDITIESDPLWAGGELVCFNPKTEDDALKLRFSVEKAGEYRIYIAAKHSRYSGTLTASVESKTLIMDGKEQVNLFLDSTVSSRVLRPEPVTLFSGEHTITFKGKGGEIGIDFIGLQLLRRIPDASQPFIPFQEAEGMKVTSTSESLAYSLQSDEGLGVDFSGDAHLWIRFTEPGQWLDMDILSNVSGSYSGEIQLTKAADYGIVEIYFNGDKLTQADCYVTTGIKTQIIRLEKMHFNKGNNTMKIKVKNKNPDSAGYFAGFDYLKINENPL</sequence>
<gene>
    <name evidence="1" type="ORF">SMSP2_02222</name>
</gene>
<dbReference type="AlphaFoldDB" id="A0A1R7T5V5"/>
<name>A0A1R7T5V5_9BACT</name>
<proteinExistence type="predicted"/>
<dbReference type="Pfam" id="PF11175">
    <property type="entry name" value="DUF2961"/>
    <property type="match status" value="1"/>
</dbReference>
<dbReference type="Proteomes" id="UP000188181">
    <property type="component" value="Chromosome"/>
</dbReference>
<accession>A0A1R7T5V5</accession>
<dbReference type="Gene3D" id="2.60.120.1390">
    <property type="match status" value="2"/>
</dbReference>
<evidence type="ECO:0008006" key="3">
    <source>
        <dbReference type="Google" id="ProtNLM"/>
    </source>
</evidence>
<dbReference type="OrthoDB" id="2518538at2"/>
<reference evidence="2" key="1">
    <citation type="submission" date="2017-02" db="EMBL/GenBank/DDBJ databases">
        <title>Comparative genomics and description of representatives of a novel lineage of planctomycetes thriving in anoxic sediments.</title>
        <authorList>
            <person name="Spring S."/>
            <person name="Bunk B."/>
            <person name="Sproer C."/>
        </authorList>
    </citation>
    <scope>NUCLEOTIDE SEQUENCE [LARGE SCALE GENOMIC DNA]</scope>
    <source>
        <strain evidence="2">SM-Chi-D1</strain>
    </source>
</reference>
<organism evidence="1 2">
    <name type="scientific">Limihaloglobus sulfuriphilus</name>
    <dbReference type="NCBI Taxonomy" id="1851148"/>
    <lineage>
        <taxon>Bacteria</taxon>
        <taxon>Pseudomonadati</taxon>
        <taxon>Planctomycetota</taxon>
        <taxon>Phycisphaerae</taxon>
        <taxon>Sedimentisphaerales</taxon>
        <taxon>Sedimentisphaeraceae</taxon>
        <taxon>Limihaloglobus</taxon>
    </lineage>
</organism>
<dbReference type="EMBL" id="CP019646">
    <property type="protein sequence ID" value="AQQ71843.1"/>
    <property type="molecule type" value="Genomic_DNA"/>
</dbReference>
<dbReference type="Gene3D" id="2.60.120.260">
    <property type="entry name" value="Galactose-binding domain-like"/>
    <property type="match status" value="2"/>
</dbReference>
<evidence type="ECO:0000313" key="1">
    <source>
        <dbReference type="EMBL" id="AQQ71843.1"/>
    </source>
</evidence>
<evidence type="ECO:0000313" key="2">
    <source>
        <dbReference type="Proteomes" id="UP000188181"/>
    </source>
</evidence>